<dbReference type="KEGG" id="blx:GS08_06150"/>
<dbReference type="Pfam" id="PF01610">
    <property type="entry name" value="DDE_Tnp_ISL3"/>
    <property type="match status" value="1"/>
</dbReference>
<dbReference type="EMBL" id="CP008885">
    <property type="protein sequence ID" value="AIF90700.1"/>
    <property type="molecule type" value="Genomic_DNA"/>
</dbReference>
<sequence length="158" mass="17901">MPKRPADQAGTELDRRVFRASHSRIPEIVELARKIRRHGPDILGTIELGCSNARPEASDNRIKVTIRMAYGFHHANNPIALVMLRRGGLDIRPPQPRTQPTKTAEASFLCYPVKLRDGSSFSPFEPCRPTSPFADRDTITPRMAEFQRFRNSYCGTPR</sequence>
<evidence type="ECO:0000313" key="2">
    <source>
        <dbReference type="EMBL" id="AIF90700.1"/>
    </source>
</evidence>
<protein>
    <submittedName>
        <fullName evidence="2">Transposase</fullName>
    </submittedName>
</protein>
<dbReference type="AlphaFoldDB" id="A0A7U4KE70"/>
<reference evidence="2 3" key="2">
    <citation type="submission" date="2014-07" db="EMBL/GenBank/DDBJ databases">
        <title>Bifidobacterium longum genome.</title>
        <authorList>
            <person name="Yuan J."/>
            <person name="Wei X."/>
            <person name="Li H."/>
            <person name="Liu W."/>
            <person name="Wang X."/>
        </authorList>
    </citation>
    <scope>NUCLEOTIDE SEQUENCE [LARGE SCALE GENOMIC DNA]</scope>
    <source>
        <strain evidence="2 3">BXY01</strain>
    </source>
</reference>
<name>A0A7U4KE70_BIFLN</name>
<evidence type="ECO:0000313" key="3">
    <source>
        <dbReference type="Proteomes" id="UP000028505"/>
    </source>
</evidence>
<evidence type="ECO:0000259" key="1">
    <source>
        <dbReference type="Pfam" id="PF01610"/>
    </source>
</evidence>
<feature type="domain" description="Transposase IS204/IS1001/IS1096/IS1165 DDE" evidence="1">
    <location>
        <begin position="7"/>
        <end position="77"/>
    </location>
</feature>
<dbReference type="InterPro" id="IPR002560">
    <property type="entry name" value="Transposase_DDE"/>
</dbReference>
<organism evidence="2 3">
    <name type="scientific">Bifidobacterium longum</name>
    <dbReference type="NCBI Taxonomy" id="216816"/>
    <lineage>
        <taxon>Bacteria</taxon>
        <taxon>Bacillati</taxon>
        <taxon>Actinomycetota</taxon>
        <taxon>Actinomycetes</taxon>
        <taxon>Bifidobacteriales</taxon>
        <taxon>Bifidobacteriaceae</taxon>
        <taxon>Bifidobacterium</taxon>
    </lineage>
</organism>
<reference evidence="2 3" key="1">
    <citation type="submission" date="2014-06" db="EMBL/GenBank/DDBJ databases">
        <authorList>
            <person name="Zhao X."/>
        </authorList>
    </citation>
    <scope>NUCLEOTIDE SEQUENCE [LARGE SCALE GENOMIC DNA]</scope>
    <source>
        <strain evidence="2 3">BXY01</strain>
    </source>
</reference>
<dbReference type="Proteomes" id="UP000028505">
    <property type="component" value="Chromosome"/>
</dbReference>
<accession>A0A7U4KE70</accession>
<proteinExistence type="predicted"/>
<gene>
    <name evidence="2" type="ORF">GS08_06150</name>
</gene>